<feature type="signal peptide" evidence="3">
    <location>
        <begin position="1"/>
        <end position="22"/>
    </location>
</feature>
<organism evidence="5 6">
    <name type="scientific">Streptococcus hillyeri</name>
    <dbReference type="NCBI Taxonomy" id="2282420"/>
    <lineage>
        <taxon>Bacteria</taxon>
        <taxon>Bacillati</taxon>
        <taxon>Bacillota</taxon>
        <taxon>Bacilli</taxon>
        <taxon>Lactobacillales</taxon>
        <taxon>Streptococcaceae</taxon>
        <taxon>Streptococcus</taxon>
    </lineage>
</organism>
<dbReference type="OrthoDB" id="25753at2"/>
<dbReference type="InterPro" id="IPR013766">
    <property type="entry name" value="Thioredoxin_domain"/>
</dbReference>
<sequence>MKKLQLLATVVACAGVMTACSAQSGKGDENGAKMSKTMPTQSDKSQKIVAEGMDFQLTGIDGKTYHLSDYKGKKVYLKYWASWCPICLAGLEELDQLAKEAPEDTVILSVVSPDHKGEQSTEDFKKWYKELGYKHLPVLLDPDGTLISEQGVRVYPTSSFINEKGEFVKTQPGHLESDDILEQLANL</sequence>
<dbReference type="CDD" id="cd02966">
    <property type="entry name" value="TlpA_like_family"/>
    <property type="match status" value="1"/>
</dbReference>
<protein>
    <submittedName>
        <fullName evidence="5">TlpA family protein disulfide reductase</fullName>
    </submittedName>
</protein>
<name>A0A3L9DY39_9STRE</name>
<dbReference type="RefSeq" id="WP_121834327.1">
    <property type="nucleotide sequence ID" value="NZ_CP163513.1"/>
</dbReference>
<dbReference type="Proteomes" id="UP000279194">
    <property type="component" value="Unassembled WGS sequence"/>
</dbReference>
<dbReference type="PANTHER" id="PTHR42852">
    <property type="entry name" value="THIOL:DISULFIDE INTERCHANGE PROTEIN DSBE"/>
    <property type="match status" value="1"/>
</dbReference>
<feature type="chain" id="PRO_5018075630" evidence="3">
    <location>
        <begin position="23"/>
        <end position="187"/>
    </location>
</feature>
<accession>A0A3L9DY39</accession>
<reference evidence="5 6" key="1">
    <citation type="submission" date="2018-10" db="EMBL/GenBank/DDBJ databases">
        <title>Streptococcus hillyeri sp. nov., isolated from equine tracheal sample.</title>
        <authorList>
            <person name="Macfadyen A.C."/>
            <person name="Waller A."/>
            <person name="Paterson G.K."/>
        </authorList>
    </citation>
    <scope>NUCLEOTIDE SEQUENCE [LARGE SCALE GENOMIC DNA]</scope>
    <source>
        <strain evidence="5 6">28462</strain>
    </source>
</reference>
<dbReference type="PROSITE" id="PS51352">
    <property type="entry name" value="THIOREDOXIN_2"/>
    <property type="match status" value="1"/>
</dbReference>
<dbReference type="GO" id="GO:0016491">
    <property type="term" value="F:oxidoreductase activity"/>
    <property type="evidence" value="ECO:0007669"/>
    <property type="project" value="InterPro"/>
</dbReference>
<dbReference type="EMBL" id="RCVM01000001">
    <property type="protein sequence ID" value="RLY05198.1"/>
    <property type="molecule type" value="Genomic_DNA"/>
</dbReference>
<dbReference type="InterPro" id="IPR036249">
    <property type="entry name" value="Thioredoxin-like_sf"/>
</dbReference>
<evidence type="ECO:0000259" key="4">
    <source>
        <dbReference type="PROSITE" id="PS51352"/>
    </source>
</evidence>
<gene>
    <name evidence="5" type="ORF">EAF07_00415</name>
</gene>
<keyword evidence="3" id="KW-0732">Signal</keyword>
<evidence type="ECO:0000256" key="2">
    <source>
        <dbReference type="SAM" id="MobiDB-lite"/>
    </source>
</evidence>
<dbReference type="Pfam" id="PF00578">
    <property type="entry name" value="AhpC-TSA"/>
    <property type="match status" value="1"/>
</dbReference>
<evidence type="ECO:0000313" key="6">
    <source>
        <dbReference type="Proteomes" id="UP000279194"/>
    </source>
</evidence>
<evidence type="ECO:0000313" key="5">
    <source>
        <dbReference type="EMBL" id="RLY05198.1"/>
    </source>
</evidence>
<evidence type="ECO:0000256" key="3">
    <source>
        <dbReference type="SAM" id="SignalP"/>
    </source>
</evidence>
<dbReference type="InterPro" id="IPR000866">
    <property type="entry name" value="AhpC/TSA"/>
</dbReference>
<dbReference type="Gene3D" id="3.40.30.10">
    <property type="entry name" value="Glutaredoxin"/>
    <property type="match status" value="1"/>
</dbReference>
<dbReference type="GO" id="GO:0016209">
    <property type="term" value="F:antioxidant activity"/>
    <property type="evidence" value="ECO:0007669"/>
    <property type="project" value="InterPro"/>
</dbReference>
<comment type="caution">
    <text evidence="5">The sequence shown here is derived from an EMBL/GenBank/DDBJ whole genome shotgun (WGS) entry which is preliminary data.</text>
</comment>
<feature type="domain" description="Thioredoxin" evidence="4">
    <location>
        <begin position="46"/>
        <end position="187"/>
    </location>
</feature>
<dbReference type="PROSITE" id="PS51257">
    <property type="entry name" value="PROKAR_LIPOPROTEIN"/>
    <property type="match status" value="1"/>
</dbReference>
<keyword evidence="1" id="KW-1015">Disulfide bond</keyword>
<dbReference type="PANTHER" id="PTHR42852:SF16">
    <property type="entry name" value="THIOL:DISULFIDE INTERCHANGE PROTEIN TLPA"/>
    <property type="match status" value="1"/>
</dbReference>
<dbReference type="SUPFAM" id="SSF52833">
    <property type="entry name" value="Thioredoxin-like"/>
    <property type="match status" value="1"/>
</dbReference>
<dbReference type="InterPro" id="IPR050553">
    <property type="entry name" value="Thioredoxin_ResA/DsbE_sf"/>
</dbReference>
<feature type="region of interest" description="Disordered" evidence="2">
    <location>
        <begin position="23"/>
        <end position="44"/>
    </location>
</feature>
<dbReference type="AlphaFoldDB" id="A0A3L9DY39"/>
<evidence type="ECO:0000256" key="1">
    <source>
        <dbReference type="ARBA" id="ARBA00023157"/>
    </source>
</evidence>
<keyword evidence="6" id="KW-1185">Reference proteome</keyword>
<proteinExistence type="predicted"/>